<dbReference type="Proteomes" id="UP000324222">
    <property type="component" value="Unassembled WGS sequence"/>
</dbReference>
<proteinExistence type="predicted"/>
<accession>A0A5B7HTU4</accession>
<feature type="region of interest" description="Disordered" evidence="1">
    <location>
        <begin position="18"/>
        <end position="52"/>
    </location>
</feature>
<dbReference type="AlphaFoldDB" id="A0A5B7HTU4"/>
<reference evidence="2 3" key="1">
    <citation type="submission" date="2019-05" db="EMBL/GenBank/DDBJ databases">
        <title>Another draft genome of Portunus trituberculatus and its Hox gene families provides insights of decapod evolution.</title>
        <authorList>
            <person name="Jeong J.-H."/>
            <person name="Song I."/>
            <person name="Kim S."/>
            <person name="Choi T."/>
            <person name="Kim D."/>
            <person name="Ryu S."/>
            <person name="Kim W."/>
        </authorList>
    </citation>
    <scope>NUCLEOTIDE SEQUENCE [LARGE SCALE GENOMIC DNA]</scope>
    <source>
        <tissue evidence="2">Muscle</tissue>
    </source>
</reference>
<evidence type="ECO:0000313" key="3">
    <source>
        <dbReference type="Proteomes" id="UP000324222"/>
    </source>
</evidence>
<comment type="caution">
    <text evidence="2">The sequence shown here is derived from an EMBL/GenBank/DDBJ whole genome shotgun (WGS) entry which is preliminary data.</text>
</comment>
<organism evidence="2 3">
    <name type="scientific">Portunus trituberculatus</name>
    <name type="common">Swimming crab</name>
    <name type="synonym">Neptunus trituberculatus</name>
    <dbReference type="NCBI Taxonomy" id="210409"/>
    <lineage>
        <taxon>Eukaryota</taxon>
        <taxon>Metazoa</taxon>
        <taxon>Ecdysozoa</taxon>
        <taxon>Arthropoda</taxon>
        <taxon>Crustacea</taxon>
        <taxon>Multicrustacea</taxon>
        <taxon>Malacostraca</taxon>
        <taxon>Eumalacostraca</taxon>
        <taxon>Eucarida</taxon>
        <taxon>Decapoda</taxon>
        <taxon>Pleocyemata</taxon>
        <taxon>Brachyura</taxon>
        <taxon>Eubrachyura</taxon>
        <taxon>Portunoidea</taxon>
        <taxon>Portunidae</taxon>
        <taxon>Portuninae</taxon>
        <taxon>Portunus</taxon>
    </lineage>
</organism>
<keyword evidence="3" id="KW-1185">Reference proteome</keyword>
<sequence>MMVDSARVYQAKLERHHTRCAHAKHQGSVGTSGSRVGAGDMPHGVVQVDSPSSQVRCLRQSVWLALDQPPQKHVAPSRVQEALLAKGARGGNL</sequence>
<gene>
    <name evidence="2" type="ORF">E2C01_066432</name>
</gene>
<protein>
    <submittedName>
        <fullName evidence="2">Uncharacterized protein</fullName>
    </submittedName>
</protein>
<evidence type="ECO:0000256" key="1">
    <source>
        <dbReference type="SAM" id="MobiDB-lite"/>
    </source>
</evidence>
<dbReference type="EMBL" id="VSRR010034210">
    <property type="protein sequence ID" value="MPC72138.1"/>
    <property type="molecule type" value="Genomic_DNA"/>
</dbReference>
<evidence type="ECO:0000313" key="2">
    <source>
        <dbReference type="EMBL" id="MPC72138.1"/>
    </source>
</evidence>
<name>A0A5B7HTU4_PORTR</name>